<accession>A0A444FWI1</accession>
<proteinExistence type="predicted"/>
<evidence type="ECO:0000256" key="1">
    <source>
        <dbReference type="SAM" id="MobiDB-lite"/>
    </source>
</evidence>
<protein>
    <submittedName>
        <fullName evidence="2">Uncharacterized protein</fullName>
    </submittedName>
</protein>
<sequence length="56" mass="6405">MGRAIPSYQDHPRRNLHSSNTKRQGTSSDLAHLKLKEILCLATTERFRARRVGTDN</sequence>
<reference evidence="2 4" key="1">
    <citation type="journal article" date="2014" name="Agronomy (Basel)">
        <title>A Draft Genome Sequence for Ensete ventricosum, the Drought-Tolerant Tree Against Hunger.</title>
        <authorList>
            <person name="Harrison J."/>
            <person name="Moore K.A."/>
            <person name="Paszkiewicz K."/>
            <person name="Jones T."/>
            <person name="Grant M."/>
            <person name="Ambacheew D."/>
            <person name="Muzemil S."/>
            <person name="Studholme D.J."/>
        </authorList>
    </citation>
    <scope>NUCLEOTIDE SEQUENCE [LARGE SCALE GENOMIC DNA]</scope>
</reference>
<dbReference type="Proteomes" id="UP000287651">
    <property type="component" value="Unassembled WGS sequence"/>
</dbReference>
<feature type="region of interest" description="Disordered" evidence="1">
    <location>
        <begin position="1"/>
        <end position="29"/>
    </location>
</feature>
<dbReference type="AlphaFoldDB" id="A0A444FWI1"/>
<dbReference type="Proteomes" id="UP000290560">
    <property type="component" value="Unassembled WGS sequence"/>
</dbReference>
<dbReference type="EMBL" id="AMZH03007267">
    <property type="protein sequence ID" value="RRT61740.1"/>
    <property type="molecule type" value="Genomic_DNA"/>
</dbReference>
<dbReference type="EMBL" id="KV875517">
    <property type="protein sequence ID" value="RZR71327.1"/>
    <property type="molecule type" value="Genomic_DNA"/>
</dbReference>
<name>A0A444FWI1_ENSVE</name>
<evidence type="ECO:0000313" key="3">
    <source>
        <dbReference type="EMBL" id="RZR71327.1"/>
    </source>
</evidence>
<evidence type="ECO:0000313" key="4">
    <source>
        <dbReference type="Proteomes" id="UP000287651"/>
    </source>
</evidence>
<organism evidence="2 4">
    <name type="scientific">Ensete ventricosum</name>
    <name type="common">Abyssinian banana</name>
    <name type="synonym">Musa ensete</name>
    <dbReference type="NCBI Taxonomy" id="4639"/>
    <lineage>
        <taxon>Eukaryota</taxon>
        <taxon>Viridiplantae</taxon>
        <taxon>Streptophyta</taxon>
        <taxon>Embryophyta</taxon>
        <taxon>Tracheophyta</taxon>
        <taxon>Spermatophyta</taxon>
        <taxon>Magnoliopsida</taxon>
        <taxon>Liliopsida</taxon>
        <taxon>Zingiberales</taxon>
        <taxon>Musaceae</taxon>
        <taxon>Ensete</taxon>
    </lineage>
</organism>
<reference evidence="3" key="2">
    <citation type="journal article" date="2018" name="Data Brief">
        <title>Genome sequence data from 17 accessions of Ensete ventricosum, a staple food crop for millions in Ethiopia.</title>
        <authorList>
            <person name="Yemataw Z."/>
            <person name="Muzemil S."/>
            <person name="Ambachew D."/>
            <person name="Tripathi L."/>
            <person name="Tesfaye K."/>
            <person name="Chala A."/>
            <person name="Farbos A."/>
            <person name="O'Neill P."/>
            <person name="Moore K."/>
            <person name="Grant M."/>
            <person name="Studholme D.J."/>
        </authorList>
    </citation>
    <scope>NUCLEOTIDE SEQUENCE [LARGE SCALE GENOMIC DNA]</scope>
    <source>
        <tissue evidence="3">Leaf</tissue>
    </source>
</reference>
<reference evidence="2" key="3">
    <citation type="submission" date="2018-09" db="EMBL/GenBank/DDBJ databases">
        <authorList>
            <person name="Harrison J."/>
            <person name="Moore K.A."/>
            <person name="Paszkiewicz K."/>
            <person name="Jones T."/>
            <person name="Grant M."/>
            <person name="Ambacheew D."/>
            <person name="Muzemil S."/>
            <person name="Studholme D."/>
        </authorList>
    </citation>
    <scope>NUCLEOTIDE SEQUENCE</scope>
</reference>
<gene>
    <name evidence="2" type="ORF">B296_00043950</name>
    <name evidence="3" type="ORF">BHM03_00004684</name>
</gene>
<feature type="compositionally biased region" description="Polar residues" evidence="1">
    <location>
        <begin position="17"/>
        <end position="29"/>
    </location>
</feature>
<evidence type="ECO:0000313" key="2">
    <source>
        <dbReference type="EMBL" id="RRT61740.1"/>
    </source>
</evidence>